<dbReference type="Pfam" id="PF18003">
    <property type="entry name" value="DUF3823_C"/>
    <property type="match status" value="1"/>
</dbReference>
<dbReference type="EMBL" id="BAABIQ010000042">
    <property type="protein sequence ID" value="GAA4801628.1"/>
    <property type="molecule type" value="Genomic_DNA"/>
</dbReference>
<gene>
    <name evidence="3" type="ORF">GCM10023231_33000</name>
</gene>
<dbReference type="InterPro" id="IPR041186">
    <property type="entry name" value="DUF3823_C"/>
</dbReference>
<accession>A0ABP9BWS6</accession>
<evidence type="ECO:0000313" key="4">
    <source>
        <dbReference type="Proteomes" id="UP001501411"/>
    </source>
</evidence>
<dbReference type="Proteomes" id="UP001501411">
    <property type="component" value="Unassembled WGS sequence"/>
</dbReference>
<name>A0ABP9BWS6_9SPHI</name>
<dbReference type="Gene3D" id="2.60.40.1120">
    <property type="entry name" value="Carboxypeptidase-like, regulatory domain"/>
    <property type="match status" value="1"/>
</dbReference>
<sequence length="225" mass="24786">MNKKIVYSAFMVLLVLIAGCGKDNYDEPESVLTGHVVYQGQALQVRGTDEQVRLQFYQDGYAKHDPIDVFITQDGSFTAKLFDGTYKAVTKDGNGPWVNSRDTTVIEVHGNTTHDFEVTPFFTIADATISLNETVMDASFTINQVVESATIGRVFLLLNTTSFVDEGYSAAKKEITEDLKVGKVNFSLDFSDNEKVKNASALFGRVCVQANGADQGIYSPVVRLR</sequence>
<evidence type="ECO:0000313" key="3">
    <source>
        <dbReference type="EMBL" id="GAA4801628.1"/>
    </source>
</evidence>
<feature type="domain" description="DUF3823" evidence="1">
    <location>
        <begin position="30"/>
        <end position="119"/>
    </location>
</feature>
<dbReference type="PROSITE" id="PS51257">
    <property type="entry name" value="PROKAR_LIPOPROTEIN"/>
    <property type="match status" value="1"/>
</dbReference>
<feature type="domain" description="DUF3823" evidence="2">
    <location>
        <begin position="122"/>
        <end position="223"/>
    </location>
</feature>
<comment type="caution">
    <text evidence="3">The sequence shown here is derived from an EMBL/GenBank/DDBJ whole genome shotgun (WGS) entry which is preliminary data.</text>
</comment>
<protein>
    <submittedName>
        <fullName evidence="3">DUF3823 domain-containing protein</fullName>
    </submittedName>
</protein>
<keyword evidence="4" id="KW-1185">Reference proteome</keyword>
<dbReference type="InterPro" id="IPR024278">
    <property type="entry name" value="DUF3823_N"/>
</dbReference>
<dbReference type="Gene3D" id="2.60.40.2060">
    <property type="match status" value="1"/>
</dbReference>
<dbReference type="Pfam" id="PF12866">
    <property type="entry name" value="DUF3823"/>
    <property type="match status" value="1"/>
</dbReference>
<dbReference type="RefSeq" id="WP_345233344.1">
    <property type="nucleotide sequence ID" value="NZ_BAABIQ010000042.1"/>
</dbReference>
<proteinExistence type="predicted"/>
<evidence type="ECO:0000259" key="2">
    <source>
        <dbReference type="Pfam" id="PF18003"/>
    </source>
</evidence>
<reference evidence="4" key="1">
    <citation type="journal article" date="2019" name="Int. J. Syst. Evol. Microbiol.">
        <title>The Global Catalogue of Microorganisms (GCM) 10K type strain sequencing project: providing services to taxonomists for standard genome sequencing and annotation.</title>
        <authorList>
            <consortium name="The Broad Institute Genomics Platform"/>
            <consortium name="The Broad Institute Genome Sequencing Center for Infectious Disease"/>
            <person name="Wu L."/>
            <person name="Ma J."/>
        </authorList>
    </citation>
    <scope>NUCLEOTIDE SEQUENCE [LARGE SCALE GENOMIC DNA]</scope>
    <source>
        <strain evidence="4">JCM 18200</strain>
    </source>
</reference>
<evidence type="ECO:0000259" key="1">
    <source>
        <dbReference type="Pfam" id="PF12866"/>
    </source>
</evidence>
<organism evidence="3 4">
    <name type="scientific">Olivibacter ginsenosidimutans</name>
    <dbReference type="NCBI Taxonomy" id="1176537"/>
    <lineage>
        <taxon>Bacteria</taxon>
        <taxon>Pseudomonadati</taxon>
        <taxon>Bacteroidota</taxon>
        <taxon>Sphingobacteriia</taxon>
        <taxon>Sphingobacteriales</taxon>
        <taxon>Sphingobacteriaceae</taxon>
        <taxon>Olivibacter</taxon>
    </lineage>
</organism>